<dbReference type="AlphaFoldDB" id="A1ZNP1"/>
<evidence type="ECO:0000313" key="2">
    <source>
        <dbReference type="Proteomes" id="UP000004095"/>
    </source>
</evidence>
<evidence type="ECO:0000313" key="1">
    <source>
        <dbReference type="EMBL" id="EAY27930.1"/>
    </source>
</evidence>
<protein>
    <submittedName>
        <fullName evidence="1">Uncharacterized protein</fullName>
    </submittedName>
</protein>
<comment type="caution">
    <text evidence="1">The sequence shown here is derived from an EMBL/GenBank/DDBJ whole genome shotgun (WGS) entry which is preliminary data.</text>
</comment>
<organism evidence="1 2">
    <name type="scientific">Microscilla marina ATCC 23134</name>
    <dbReference type="NCBI Taxonomy" id="313606"/>
    <lineage>
        <taxon>Bacteria</taxon>
        <taxon>Pseudomonadati</taxon>
        <taxon>Bacteroidota</taxon>
        <taxon>Cytophagia</taxon>
        <taxon>Cytophagales</taxon>
        <taxon>Microscillaceae</taxon>
        <taxon>Microscilla</taxon>
    </lineage>
</organism>
<reference evidence="1 2" key="1">
    <citation type="submission" date="2007-01" db="EMBL/GenBank/DDBJ databases">
        <authorList>
            <person name="Haygood M."/>
            <person name="Podell S."/>
            <person name="Anderson C."/>
            <person name="Hopkinson B."/>
            <person name="Roe K."/>
            <person name="Barbeau K."/>
            <person name="Gaasterland T."/>
            <person name="Ferriera S."/>
            <person name="Johnson J."/>
            <person name="Kravitz S."/>
            <person name="Beeson K."/>
            <person name="Sutton G."/>
            <person name="Rogers Y.-H."/>
            <person name="Friedman R."/>
            <person name="Frazier M."/>
            <person name="Venter J.C."/>
        </authorList>
    </citation>
    <scope>NUCLEOTIDE SEQUENCE [LARGE SCALE GENOMIC DNA]</scope>
    <source>
        <strain evidence="1 2">ATCC 23134</strain>
    </source>
</reference>
<sequence length="153" mass="17573">MFAQAQNSIAKKTDVGIQKALETHPNAKRVLHSTFSISHWVLQLHKASTNEELRRHHLTVKEVVHQQHIVEALHSMLGGCPELEKLRIPLTNLRGVFKKHVITEVVTKKLTNQDNALFGDNTETIVRTKVTGTYKTIKEVRKNIRKMKRMLKL</sequence>
<accession>A1ZNP1</accession>
<gene>
    <name evidence="1" type="ORF">M23134_02599</name>
</gene>
<proteinExistence type="predicted"/>
<keyword evidence="2" id="KW-1185">Reference proteome</keyword>
<name>A1ZNP1_MICM2</name>
<dbReference type="Proteomes" id="UP000004095">
    <property type="component" value="Unassembled WGS sequence"/>
</dbReference>
<dbReference type="EMBL" id="AAWS01000019">
    <property type="protein sequence ID" value="EAY27930.1"/>
    <property type="molecule type" value="Genomic_DNA"/>
</dbReference>